<evidence type="ECO:0000313" key="1">
    <source>
        <dbReference type="EMBL" id="SOY40029.1"/>
    </source>
</evidence>
<name>A0A975WNY3_9BURK</name>
<protein>
    <submittedName>
        <fullName evidence="1">Uncharacterized protein</fullName>
    </submittedName>
</protein>
<organism evidence="1 2">
    <name type="scientific">Cupriavidus taiwanensis</name>
    <dbReference type="NCBI Taxonomy" id="164546"/>
    <lineage>
        <taxon>Bacteria</taxon>
        <taxon>Pseudomonadati</taxon>
        <taxon>Pseudomonadota</taxon>
        <taxon>Betaproteobacteria</taxon>
        <taxon>Burkholderiales</taxon>
        <taxon>Burkholderiaceae</taxon>
        <taxon>Cupriavidus</taxon>
    </lineage>
</organism>
<evidence type="ECO:0000313" key="2">
    <source>
        <dbReference type="Proteomes" id="UP000256297"/>
    </source>
</evidence>
<comment type="caution">
    <text evidence="1">The sequence shown here is derived from an EMBL/GenBank/DDBJ whole genome shotgun (WGS) entry which is preliminary data.</text>
</comment>
<gene>
    <name evidence="1" type="ORF">CBM2589_B10310</name>
</gene>
<dbReference type="Proteomes" id="UP000256297">
    <property type="component" value="Chromosome CBM2589_b"/>
</dbReference>
<dbReference type="AlphaFoldDB" id="A0A975WNY3"/>
<reference evidence="1 2" key="1">
    <citation type="submission" date="2018-01" db="EMBL/GenBank/DDBJ databases">
        <authorList>
            <person name="Clerissi C."/>
        </authorList>
    </citation>
    <scope>NUCLEOTIDE SEQUENCE [LARGE SCALE GENOMIC DNA]</scope>
    <source>
        <strain evidence="1">Cupriavidus taiwanensis STM 3521</strain>
    </source>
</reference>
<accession>A0A975WNY3</accession>
<dbReference type="EMBL" id="OFSP01000001">
    <property type="protein sequence ID" value="SOY40029.1"/>
    <property type="molecule type" value="Genomic_DNA"/>
</dbReference>
<sequence length="40" mass="4442">MAGAAAHNAAPVFYFHDAVQGAYENRIKTIGIRIRKQARK</sequence>
<proteinExistence type="predicted"/>